<comment type="caution">
    <text evidence="2">The sequence shown here is derived from an EMBL/GenBank/DDBJ whole genome shotgun (WGS) entry which is preliminary data.</text>
</comment>
<dbReference type="VEuPathDB" id="ToxoDB:CSUI_000939"/>
<dbReference type="EMBL" id="MIGC01000374">
    <property type="protein sequence ID" value="PHJ25199.1"/>
    <property type="molecule type" value="Genomic_DNA"/>
</dbReference>
<dbReference type="AlphaFoldDB" id="A0A2C6LC47"/>
<dbReference type="RefSeq" id="XP_067926871.1">
    <property type="nucleotide sequence ID" value="XM_068061145.1"/>
</dbReference>
<evidence type="ECO:0000256" key="1">
    <source>
        <dbReference type="SAM" id="MobiDB-lite"/>
    </source>
</evidence>
<name>A0A2C6LC47_9APIC</name>
<protein>
    <submittedName>
        <fullName evidence="2">Uncharacterized protein</fullName>
    </submittedName>
</protein>
<feature type="compositionally biased region" description="Polar residues" evidence="1">
    <location>
        <begin position="22"/>
        <end position="35"/>
    </location>
</feature>
<evidence type="ECO:0000313" key="2">
    <source>
        <dbReference type="EMBL" id="PHJ25199.1"/>
    </source>
</evidence>
<proteinExistence type="predicted"/>
<feature type="compositionally biased region" description="Polar residues" evidence="1">
    <location>
        <begin position="66"/>
        <end position="78"/>
    </location>
</feature>
<dbReference type="GeneID" id="94424356"/>
<dbReference type="Proteomes" id="UP000221165">
    <property type="component" value="Unassembled WGS sequence"/>
</dbReference>
<feature type="region of interest" description="Disordered" evidence="1">
    <location>
        <begin position="22"/>
        <end position="78"/>
    </location>
</feature>
<sequence length="78" mass="8810">MTIRRKLVYAFILEALHLSCPESSTVSLSRPTGNDSNDRRSPYDPFRRIRTERVPRDPLRKPTGEAASNATSLQPVVN</sequence>
<accession>A0A2C6LC47</accession>
<gene>
    <name evidence="2" type="ORF">CSUI_000939</name>
</gene>
<reference evidence="2 3" key="1">
    <citation type="journal article" date="2017" name="Int. J. Parasitol.">
        <title>The genome of the protozoan parasite Cystoisospora suis and a reverse vaccinology approach to identify vaccine candidates.</title>
        <authorList>
            <person name="Palmieri N."/>
            <person name="Shrestha A."/>
            <person name="Ruttkowski B."/>
            <person name="Beck T."/>
            <person name="Vogl C."/>
            <person name="Tomley F."/>
            <person name="Blake D.P."/>
            <person name="Joachim A."/>
        </authorList>
    </citation>
    <scope>NUCLEOTIDE SEQUENCE [LARGE SCALE GENOMIC DNA]</scope>
    <source>
        <strain evidence="2 3">Wien I</strain>
    </source>
</reference>
<organism evidence="2 3">
    <name type="scientific">Cystoisospora suis</name>
    <dbReference type="NCBI Taxonomy" id="483139"/>
    <lineage>
        <taxon>Eukaryota</taxon>
        <taxon>Sar</taxon>
        <taxon>Alveolata</taxon>
        <taxon>Apicomplexa</taxon>
        <taxon>Conoidasida</taxon>
        <taxon>Coccidia</taxon>
        <taxon>Eucoccidiorida</taxon>
        <taxon>Eimeriorina</taxon>
        <taxon>Sarcocystidae</taxon>
        <taxon>Cystoisospora</taxon>
    </lineage>
</organism>
<keyword evidence="3" id="KW-1185">Reference proteome</keyword>
<evidence type="ECO:0000313" key="3">
    <source>
        <dbReference type="Proteomes" id="UP000221165"/>
    </source>
</evidence>
<feature type="compositionally biased region" description="Basic and acidic residues" evidence="1">
    <location>
        <begin position="36"/>
        <end position="63"/>
    </location>
</feature>